<dbReference type="Pfam" id="PF05495">
    <property type="entry name" value="zf-CHY"/>
    <property type="match status" value="1"/>
</dbReference>
<dbReference type="InterPro" id="IPR016694">
    <property type="entry name" value="UCP017292"/>
</dbReference>
<name>A0A0F2DLM1_STROR</name>
<organism evidence="5 6">
    <name type="scientific">Streptococcus oralis subsp. oralis</name>
    <dbReference type="NCBI Taxonomy" id="1891914"/>
    <lineage>
        <taxon>Bacteria</taxon>
        <taxon>Bacillati</taxon>
        <taxon>Bacillota</taxon>
        <taxon>Bacilli</taxon>
        <taxon>Lactobacillales</taxon>
        <taxon>Streptococcaceae</taxon>
        <taxon>Streptococcus</taxon>
    </lineage>
</organism>
<dbReference type="PROSITE" id="PS51266">
    <property type="entry name" value="ZF_CHY"/>
    <property type="match status" value="1"/>
</dbReference>
<keyword evidence="3" id="KW-0862">Zinc</keyword>
<dbReference type="Proteomes" id="UP000033716">
    <property type="component" value="Unassembled WGS sequence"/>
</dbReference>
<evidence type="ECO:0000256" key="1">
    <source>
        <dbReference type="ARBA" id="ARBA00022723"/>
    </source>
</evidence>
<keyword evidence="1" id="KW-0479">Metal-binding</keyword>
<dbReference type="GO" id="GO:0008270">
    <property type="term" value="F:zinc ion binding"/>
    <property type="evidence" value="ECO:0007669"/>
    <property type="project" value="UniProtKB-KW"/>
</dbReference>
<evidence type="ECO:0000313" key="6">
    <source>
        <dbReference type="Proteomes" id="UP000033716"/>
    </source>
</evidence>
<dbReference type="RefSeq" id="WP_033629853.1">
    <property type="nucleotide sequence ID" value="NZ_JAFJLZ010000001.1"/>
</dbReference>
<dbReference type="AlphaFoldDB" id="A0A0F2DLM1"/>
<dbReference type="PATRIC" id="fig|28037.214.peg.1413"/>
<dbReference type="EMBL" id="JYGR01000005">
    <property type="protein sequence ID" value="KJQ70880.1"/>
    <property type="molecule type" value="Genomic_DNA"/>
</dbReference>
<comment type="caution">
    <text evidence="5">The sequence shown here is derived from an EMBL/GenBank/DDBJ whole genome shotgun (WGS) entry which is preliminary data.</text>
</comment>
<dbReference type="SUPFAM" id="SSF161219">
    <property type="entry name" value="CHY zinc finger-like"/>
    <property type="match status" value="1"/>
</dbReference>
<protein>
    <submittedName>
        <fullName evidence="5">CHY zinc finger</fullName>
    </submittedName>
</protein>
<feature type="domain" description="CHY-type" evidence="4">
    <location>
        <begin position="8"/>
        <end position="88"/>
    </location>
</feature>
<dbReference type="InterPro" id="IPR037274">
    <property type="entry name" value="Znf_CHY_sf"/>
</dbReference>
<sequence length="103" mass="12077">MNQAQGLLVDNEGRCIHYHGEKDIVSLQCYECKKYYACYQCHNAMETHLFSPYPLMLSEDRPILCGGCKRTMTFQDYQKQMACPYCSAPFNPGCKQHYSYYFK</sequence>
<reference evidence="5 6" key="1">
    <citation type="submission" date="2015-02" db="EMBL/GenBank/DDBJ databases">
        <title>Evolution of amylase-binding proteins of oral streptococcal species.</title>
        <authorList>
            <person name="Haase E.M."/>
        </authorList>
    </citation>
    <scope>NUCLEOTIDE SEQUENCE [LARGE SCALE GENOMIC DNA]</scope>
    <source>
        <strain evidence="5 6">SK141</strain>
    </source>
</reference>
<proteinExistence type="predicted"/>
<evidence type="ECO:0000313" key="5">
    <source>
        <dbReference type="EMBL" id="KJQ70880.1"/>
    </source>
</evidence>
<evidence type="ECO:0000256" key="2">
    <source>
        <dbReference type="ARBA" id="ARBA00022771"/>
    </source>
</evidence>
<dbReference type="PIRSF" id="PIRSF017292">
    <property type="entry name" value="UCP017292_Znf_CHY"/>
    <property type="match status" value="1"/>
</dbReference>
<evidence type="ECO:0000259" key="4">
    <source>
        <dbReference type="PROSITE" id="PS51266"/>
    </source>
</evidence>
<accession>A0A0F2DLM1</accession>
<keyword evidence="2" id="KW-0863">Zinc-finger</keyword>
<gene>
    <name evidence="5" type="ORF">TZ92_01409</name>
</gene>
<evidence type="ECO:0000256" key="3">
    <source>
        <dbReference type="ARBA" id="ARBA00022833"/>
    </source>
</evidence>
<dbReference type="InterPro" id="IPR008913">
    <property type="entry name" value="Znf_CHY"/>
</dbReference>